<organism evidence="3 4">
    <name type="scientific">Mycena sanguinolenta</name>
    <dbReference type="NCBI Taxonomy" id="230812"/>
    <lineage>
        <taxon>Eukaryota</taxon>
        <taxon>Fungi</taxon>
        <taxon>Dikarya</taxon>
        <taxon>Basidiomycota</taxon>
        <taxon>Agaricomycotina</taxon>
        <taxon>Agaricomycetes</taxon>
        <taxon>Agaricomycetidae</taxon>
        <taxon>Agaricales</taxon>
        <taxon>Marasmiineae</taxon>
        <taxon>Mycenaceae</taxon>
        <taxon>Mycena</taxon>
    </lineage>
</organism>
<dbReference type="AlphaFoldDB" id="A0A8H6YL46"/>
<comment type="caution">
    <text evidence="3">The sequence shown here is derived from an EMBL/GenBank/DDBJ whole genome shotgun (WGS) entry which is preliminary data.</text>
</comment>
<feature type="region of interest" description="Disordered" evidence="2">
    <location>
        <begin position="1"/>
        <end position="48"/>
    </location>
</feature>
<feature type="compositionally biased region" description="Polar residues" evidence="2">
    <location>
        <begin position="1"/>
        <end position="13"/>
    </location>
</feature>
<accession>A0A8H6YL46</accession>
<feature type="coiled-coil region" evidence="1">
    <location>
        <begin position="141"/>
        <end position="203"/>
    </location>
</feature>
<evidence type="ECO:0000313" key="3">
    <source>
        <dbReference type="EMBL" id="KAF7361019.1"/>
    </source>
</evidence>
<sequence>MDYDSDINSSGRQTLREATIEAEEAERTSASPPRKRPKRKAAKAAAAQSAIPFQTGGAFDSQVHSQEFVEVFYQKAGESMHVVQRPDAGRSMHAGALSSIQFLLDSLGGWRSESVKRSDSGSPEPPHYPPHLRTDRDLHRAMEAEKTRDELLAELEMTNDELGITQAKLETTQAELETTQAELETTQAELEITKCALRSARADAEAASSAVEKAAKYISNARNAFSNARNGG</sequence>
<reference evidence="3" key="1">
    <citation type="submission" date="2020-05" db="EMBL/GenBank/DDBJ databases">
        <title>Mycena genomes resolve the evolution of fungal bioluminescence.</title>
        <authorList>
            <person name="Tsai I.J."/>
        </authorList>
    </citation>
    <scope>NUCLEOTIDE SEQUENCE</scope>
    <source>
        <strain evidence="3">160909Yilan</strain>
    </source>
</reference>
<name>A0A8H6YL46_9AGAR</name>
<keyword evidence="1" id="KW-0175">Coiled coil</keyword>
<feature type="compositionally biased region" description="Basic residues" evidence="2">
    <location>
        <begin position="33"/>
        <end position="42"/>
    </location>
</feature>
<evidence type="ECO:0000313" key="4">
    <source>
        <dbReference type="Proteomes" id="UP000623467"/>
    </source>
</evidence>
<evidence type="ECO:0000256" key="1">
    <source>
        <dbReference type="SAM" id="Coils"/>
    </source>
</evidence>
<feature type="region of interest" description="Disordered" evidence="2">
    <location>
        <begin position="112"/>
        <end position="135"/>
    </location>
</feature>
<proteinExistence type="predicted"/>
<dbReference type="Proteomes" id="UP000623467">
    <property type="component" value="Unassembled WGS sequence"/>
</dbReference>
<keyword evidence="4" id="KW-1185">Reference proteome</keyword>
<protein>
    <submittedName>
        <fullName evidence="3">Uncharacterized protein</fullName>
    </submittedName>
</protein>
<gene>
    <name evidence="3" type="ORF">MSAN_01132100</name>
</gene>
<dbReference type="EMBL" id="JACAZH010000008">
    <property type="protein sequence ID" value="KAF7361019.1"/>
    <property type="molecule type" value="Genomic_DNA"/>
</dbReference>
<dbReference type="OrthoDB" id="3068887at2759"/>
<evidence type="ECO:0000256" key="2">
    <source>
        <dbReference type="SAM" id="MobiDB-lite"/>
    </source>
</evidence>